<reference evidence="11" key="1">
    <citation type="journal article" date="2019" name="Int. J. Syst. Evol. Microbiol.">
        <title>The Global Catalogue of Microorganisms (GCM) 10K type strain sequencing project: providing services to taxonomists for standard genome sequencing and annotation.</title>
        <authorList>
            <consortium name="The Broad Institute Genomics Platform"/>
            <consortium name="The Broad Institute Genome Sequencing Center for Infectious Disease"/>
            <person name="Wu L."/>
            <person name="Ma J."/>
        </authorList>
    </citation>
    <scope>NUCLEOTIDE SEQUENCE [LARGE SCALE GENOMIC DNA]</scope>
    <source>
        <strain evidence="11">CGMCC 4.7405</strain>
    </source>
</reference>
<evidence type="ECO:0000256" key="1">
    <source>
        <dbReference type="ARBA" id="ARBA00004141"/>
    </source>
</evidence>
<keyword evidence="4 10" id="KW-0067">ATP-binding</keyword>
<evidence type="ECO:0000259" key="8">
    <source>
        <dbReference type="PROSITE" id="PS50893"/>
    </source>
</evidence>
<dbReference type="InterPro" id="IPR027417">
    <property type="entry name" value="P-loop_NTPase"/>
</dbReference>
<keyword evidence="7" id="KW-0813">Transport</keyword>
<comment type="similarity">
    <text evidence="7">Belongs to the binding-protein-dependent transport system permease family.</text>
</comment>
<evidence type="ECO:0000256" key="5">
    <source>
        <dbReference type="ARBA" id="ARBA00022989"/>
    </source>
</evidence>
<feature type="domain" description="ABC transporter" evidence="8">
    <location>
        <begin position="271"/>
        <end position="494"/>
    </location>
</feature>
<evidence type="ECO:0000256" key="7">
    <source>
        <dbReference type="RuleBase" id="RU363032"/>
    </source>
</evidence>
<dbReference type="InterPro" id="IPR003593">
    <property type="entry name" value="AAA+_ATPase"/>
</dbReference>
<dbReference type="Pfam" id="PF00005">
    <property type="entry name" value="ABC_tran"/>
    <property type="match status" value="2"/>
</dbReference>
<dbReference type="PANTHER" id="PTHR24220">
    <property type="entry name" value="IMPORT ATP-BINDING PROTEIN"/>
    <property type="match status" value="1"/>
</dbReference>
<accession>A0ABV8BMZ6</accession>
<proteinExistence type="inferred from homology"/>
<feature type="transmembrane region" description="Helical" evidence="7">
    <location>
        <begin position="62"/>
        <end position="86"/>
    </location>
</feature>
<dbReference type="Proteomes" id="UP001595690">
    <property type="component" value="Unassembled WGS sequence"/>
</dbReference>
<dbReference type="PROSITE" id="PS00211">
    <property type="entry name" value="ABC_TRANSPORTER_1"/>
    <property type="match status" value="2"/>
</dbReference>
<dbReference type="PROSITE" id="PS50928">
    <property type="entry name" value="ABC_TM1"/>
    <property type="match status" value="1"/>
</dbReference>
<feature type="transmembrane region" description="Helical" evidence="7">
    <location>
        <begin position="107"/>
        <end position="130"/>
    </location>
</feature>
<dbReference type="InterPro" id="IPR015854">
    <property type="entry name" value="ABC_transpr_LolD-like"/>
</dbReference>
<dbReference type="PANTHER" id="PTHR24220:SF685">
    <property type="entry name" value="ABC TRANSPORTER RELATED"/>
    <property type="match status" value="1"/>
</dbReference>
<keyword evidence="11" id="KW-1185">Reference proteome</keyword>
<evidence type="ECO:0000256" key="6">
    <source>
        <dbReference type="ARBA" id="ARBA00023136"/>
    </source>
</evidence>
<dbReference type="RefSeq" id="WP_382370359.1">
    <property type="nucleotide sequence ID" value="NZ_JBHRZI010000010.1"/>
</dbReference>
<dbReference type="InterPro" id="IPR017871">
    <property type="entry name" value="ABC_transporter-like_CS"/>
</dbReference>
<protein>
    <submittedName>
        <fullName evidence="10">ATP-binding cassette domain-containing protein</fullName>
    </submittedName>
</protein>
<dbReference type="SUPFAM" id="SSF52540">
    <property type="entry name" value="P-loop containing nucleoside triphosphate hydrolases"/>
    <property type="match status" value="2"/>
</dbReference>
<sequence>MRAWLPAFGLLAVTVTVLCGGWFAPHDVTEVVGVPWSDEVPPGTDVLGRDVLSRLLAGGAGLLATALPAGLAASLLGTVAGLTAAWTPWVERLVLRTSAGMLAVPGLLVVLTCAVALPSWAAVLAGMVLLGTPLSARVVHAAATPLRRAGFVLAAVVRGERPRAVLARELLPVVGATVLSDAGLRVVAAMQLTVAVHALGLGPQPPAPDWAVMIRENLPGVALNPWSVLAPAAAIAALTTVLLLGLDLLGHRIVPMPVPRGYAPPPAGPTRRSAGVVELREVTVESLFAGLDLTVAQGEIVGIVGPTGTGKTTLLRLLLGDVRPGVRMTAGQLLWHGEPVALGSRAARRWRRRHVGLVPQDPATTLDPLRRIGSVAPADVLARLGLPADVARRRPHALSGGQAQRVVLARALAADPELLLLDEPTSGLDAQTRHLVTEELTSRRPSTVIVTHDLRWAVSVCDRVVELRHGVLVPAGQTPTRPRPAVVELGEPVLRLDDVAVERRGRELVHGVGLELARGEFLALVGPSGAGKSTLLHGVAGLHPVTGRVDVRGSVALLGQDPVAELNPAHSLGSSVARPLRLAGVRRRAARDRVVELLAEVGLGPEFAVRRPGECSGGQRQRAALARALAGDPDVLLADEATSALDAATADAVLEVLDRRRAAGLAVLFVTHDDDVAARANRVFVLVGGRCVERVST</sequence>
<comment type="subcellular location">
    <subcellularLocation>
        <location evidence="7">Cell membrane</location>
        <topology evidence="7">Multi-pass membrane protein</topology>
    </subcellularLocation>
    <subcellularLocation>
        <location evidence="1">Membrane</location>
        <topology evidence="1">Multi-pass membrane protein</topology>
    </subcellularLocation>
</comment>
<evidence type="ECO:0000313" key="10">
    <source>
        <dbReference type="EMBL" id="MFC3891230.1"/>
    </source>
</evidence>
<organism evidence="10 11">
    <name type="scientific">Lentzea rhizosphaerae</name>
    <dbReference type="NCBI Taxonomy" id="2041025"/>
    <lineage>
        <taxon>Bacteria</taxon>
        <taxon>Bacillati</taxon>
        <taxon>Actinomycetota</taxon>
        <taxon>Actinomycetes</taxon>
        <taxon>Pseudonocardiales</taxon>
        <taxon>Pseudonocardiaceae</taxon>
        <taxon>Lentzea</taxon>
    </lineage>
</organism>
<dbReference type="Gene3D" id="3.40.50.300">
    <property type="entry name" value="P-loop containing nucleotide triphosphate hydrolases"/>
    <property type="match status" value="2"/>
</dbReference>
<dbReference type="InterPro" id="IPR000515">
    <property type="entry name" value="MetI-like"/>
</dbReference>
<comment type="caution">
    <text evidence="10">The sequence shown here is derived from an EMBL/GenBank/DDBJ whole genome shotgun (WGS) entry which is preliminary data.</text>
</comment>
<dbReference type="EMBL" id="JBHRZI010000010">
    <property type="protein sequence ID" value="MFC3891230.1"/>
    <property type="molecule type" value="Genomic_DNA"/>
</dbReference>
<dbReference type="Pfam" id="PF00528">
    <property type="entry name" value="BPD_transp_1"/>
    <property type="match status" value="1"/>
</dbReference>
<dbReference type="InterPro" id="IPR035906">
    <property type="entry name" value="MetI-like_sf"/>
</dbReference>
<feature type="domain" description="ABC transporter" evidence="8">
    <location>
        <begin position="494"/>
        <end position="697"/>
    </location>
</feature>
<dbReference type="PROSITE" id="PS50893">
    <property type="entry name" value="ABC_TRANSPORTER_2"/>
    <property type="match status" value="2"/>
</dbReference>
<evidence type="ECO:0000313" key="11">
    <source>
        <dbReference type="Proteomes" id="UP001595690"/>
    </source>
</evidence>
<keyword evidence="5 7" id="KW-1133">Transmembrane helix</keyword>
<keyword evidence="3" id="KW-0547">Nucleotide-binding</keyword>
<keyword evidence="2 7" id="KW-0812">Transmembrane</keyword>
<dbReference type="SUPFAM" id="SSF161098">
    <property type="entry name" value="MetI-like"/>
    <property type="match status" value="1"/>
</dbReference>
<keyword evidence="6 7" id="KW-0472">Membrane</keyword>
<gene>
    <name evidence="10" type="ORF">ACFOWZ_07055</name>
</gene>
<dbReference type="InterPro" id="IPR003439">
    <property type="entry name" value="ABC_transporter-like_ATP-bd"/>
</dbReference>
<evidence type="ECO:0000256" key="4">
    <source>
        <dbReference type="ARBA" id="ARBA00022840"/>
    </source>
</evidence>
<name>A0ABV8BMZ6_9PSEU</name>
<evidence type="ECO:0000256" key="2">
    <source>
        <dbReference type="ARBA" id="ARBA00022692"/>
    </source>
</evidence>
<dbReference type="GO" id="GO:0005524">
    <property type="term" value="F:ATP binding"/>
    <property type="evidence" value="ECO:0007669"/>
    <property type="project" value="UniProtKB-KW"/>
</dbReference>
<feature type="domain" description="ABC transmembrane type-1" evidence="9">
    <location>
        <begin position="63"/>
        <end position="250"/>
    </location>
</feature>
<dbReference type="SMART" id="SM00382">
    <property type="entry name" value="AAA"/>
    <property type="match status" value="2"/>
</dbReference>
<evidence type="ECO:0000256" key="3">
    <source>
        <dbReference type="ARBA" id="ARBA00022741"/>
    </source>
</evidence>
<evidence type="ECO:0000259" key="9">
    <source>
        <dbReference type="PROSITE" id="PS50928"/>
    </source>
</evidence>